<evidence type="ECO:0000313" key="2">
    <source>
        <dbReference type="Proteomes" id="UP000499080"/>
    </source>
</evidence>
<evidence type="ECO:0000313" key="1">
    <source>
        <dbReference type="EMBL" id="GBM97331.1"/>
    </source>
</evidence>
<comment type="caution">
    <text evidence="1">The sequence shown here is derived from an EMBL/GenBank/DDBJ whole genome shotgun (WGS) entry which is preliminary data.</text>
</comment>
<proteinExistence type="predicted"/>
<gene>
    <name evidence="1" type="ORF">AVEN_242400_1</name>
</gene>
<reference evidence="1 2" key="1">
    <citation type="journal article" date="2019" name="Sci. Rep.">
        <title>Orb-weaving spider Araneus ventricosus genome elucidates the spidroin gene catalogue.</title>
        <authorList>
            <person name="Kono N."/>
            <person name="Nakamura H."/>
            <person name="Ohtoshi R."/>
            <person name="Moran D.A.P."/>
            <person name="Shinohara A."/>
            <person name="Yoshida Y."/>
            <person name="Fujiwara M."/>
            <person name="Mori M."/>
            <person name="Tomita M."/>
            <person name="Arakawa K."/>
        </authorList>
    </citation>
    <scope>NUCLEOTIDE SEQUENCE [LARGE SCALE GENOMIC DNA]</scope>
</reference>
<accession>A0A4Y2K4R1</accession>
<dbReference type="Proteomes" id="UP000499080">
    <property type="component" value="Unassembled WGS sequence"/>
</dbReference>
<organism evidence="1 2">
    <name type="scientific">Araneus ventricosus</name>
    <name type="common">Orbweaver spider</name>
    <name type="synonym">Epeira ventricosa</name>
    <dbReference type="NCBI Taxonomy" id="182803"/>
    <lineage>
        <taxon>Eukaryota</taxon>
        <taxon>Metazoa</taxon>
        <taxon>Ecdysozoa</taxon>
        <taxon>Arthropoda</taxon>
        <taxon>Chelicerata</taxon>
        <taxon>Arachnida</taxon>
        <taxon>Araneae</taxon>
        <taxon>Araneomorphae</taxon>
        <taxon>Entelegynae</taxon>
        <taxon>Araneoidea</taxon>
        <taxon>Araneidae</taxon>
        <taxon>Araneus</taxon>
    </lineage>
</organism>
<keyword evidence="2" id="KW-1185">Reference proteome</keyword>
<protein>
    <submittedName>
        <fullName evidence="1">Uncharacterized protein</fullName>
    </submittedName>
</protein>
<dbReference type="AlphaFoldDB" id="A0A4Y2K4R1"/>
<dbReference type="EMBL" id="BGPR01270583">
    <property type="protein sequence ID" value="GBM97331.1"/>
    <property type="molecule type" value="Genomic_DNA"/>
</dbReference>
<sequence length="102" mass="11742">MFGEMITWFRHAERDGQQPNGIKLQRISHFPADTMICVIEIEPFKETCKSPMASGELDNIRPVAQRITRLTTVQSYGMSETFGMILWISLPNSPSFQYVCHF</sequence>
<name>A0A4Y2K4R1_ARAVE</name>